<gene>
    <name evidence="4" type="ORF">GCM10023351_14160</name>
</gene>
<dbReference type="RefSeq" id="WP_345437488.1">
    <property type="nucleotide sequence ID" value="NZ_BAABKO010000002.1"/>
</dbReference>
<comment type="caution">
    <text evidence="4">The sequence shown here is derived from an EMBL/GenBank/DDBJ whole genome shotgun (WGS) entry which is preliminary data.</text>
</comment>
<keyword evidence="5" id="KW-1185">Reference proteome</keyword>
<protein>
    <recommendedName>
        <fullName evidence="3">HTH cro/C1-type domain-containing protein</fullName>
    </recommendedName>
</protein>
<dbReference type="InterPro" id="IPR001387">
    <property type="entry name" value="Cro/C1-type_HTH"/>
</dbReference>
<keyword evidence="1" id="KW-0238">DNA-binding</keyword>
<dbReference type="InterPro" id="IPR010982">
    <property type="entry name" value="Lambda_DNA-bd_dom_sf"/>
</dbReference>
<organism evidence="4 5">
    <name type="scientific">Microbacterium gilvum</name>
    <dbReference type="NCBI Taxonomy" id="1336204"/>
    <lineage>
        <taxon>Bacteria</taxon>
        <taxon>Bacillati</taxon>
        <taxon>Actinomycetota</taxon>
        <taxon>Actinomycetes</taxon>
        <taxon>Micrococcales</taxon>
        <taxon>Microbacteriaceae</taxon>
        <taxon>Microbacterium</taxon>
    </lineage>
</organism>
<dbReference type="SUPFAM" id="SSF47413">
    <property type="entry name" value="lambda repressor-like DNA-binding domains"/>
    <property type="match status" value="1"/>
</dbReference>
<dbReference type="Gene3D" id="1.10.260.40">
    <property type="entry name" value="lambda repressor-like DNA-binding domains"/>
    <property type="match status" value="1"/>
</dbReference>
<dbReference type="Proteomes" id="UP001501645">
    <property type="component" value="Unassembled WGS sequence"/>
</dbReference>
<evidence type="ECO:0000313" key="4">
    <source>
        <dbReference type="EMBL" id="GAA4771351.1"/>
    </source>
</evidence>
<evidence type="ECO:0000313" key="5">
    <source>
        <dbReference type="Proteomes" id="UP001501645"/>
    </source>
</evidence>
<accession>A0ABP9A0Z3</accession>
<sequence>MGARIAELRSARSLSVRSLAACADLDISHLQRIERGRGNPTLMTLLQIAIALDVEVGALVHGADRGALPAGRHPYASALHPQRRRLR</sequence>
<proteinExistence type="predicted"/>
<dbReference type="PROSITE" id="PS50943">
    <property type="entry name" value="HTH_CROC1"/>
    <property type="match status" value="1"/>
</dbReference>
<evidence type="ECO:0000256" key="2">
    <source>
        <dbReference type="SAM" id="MobiDB-lite"/>
    </source>
</evidence>
<dbReference type="SMART" id="SM00530">
    <property type="entry name" value="HTH_XRE"/>
    <property type="match status" value="1"/>
</dbReference>
<dbReference type="PANTHER" id="PTHR46797:SF1">
    <property type="entry name" value="METHYLPHOSPHONATE SYNTHASE"/>
    <property type="match status" value="1"/>
</dbReference>
<dbReference type="InterPro" id="IPR050807">
    <property type="entry name" value="TransReg_Diox_bact_type"/>
</dbReference>
<feature type="domain" description="HTH cro/C1-type" evidence="3">
    <location>
        <begin position="5"/>
        <end position="59"/>
    </location>
</feature>
<evidence type="ECO:0000256" key="1">
    <source>
        <dbReference type="ARBA" id="ARBA00023125"/>
    </source>
</evidence>
<dbReference type="Pfam" id="PF13560">
    <property type="entry name" value="HTH_31"/>
    <property type="match status" value="1"/>
</dbReference>
<reference evidence="5" key="1">
    <citation type="journal article" date="2019" name="Int. J. Syst. Evol. Microbiol.">
        <title>The Global Catalogue of Microorganisms (GCM) 10K type strain sequencing project: providing services to taxonomists for standard genome sequencing and annotation.</title>
        <authorList>
            <consortium name="The Broad Institute Genomics Platform"/>
            <consortium name="The Broad Institute Genome Sequencing Center for Infectious Disease"/>
            <person name="Wu L."/>
            <person name="Ma J."/>
        </authorList>
    </citation>
    <scope>NUCLEOTIDE SEQUENCE [LARGE SCALE GENOMIC DNA]</scope>
    <source>
        <strain evidence="5">JCM 18537</strain>
    </source>
</reference>
<name>A0ABP9A0Z3_9MICO</name>
<evidence type="ECO:0000259" key="3">
    <source>
        <dbReference type="PROSITE" id="PS50943"/>
    </source>
</evidence>
<dbReference type="CDD" id="cd00093">
    <property type="entry name" value="HTH_XRE"/>
    <property type="match status" value="1"/>
</dbReference>
<dbReference type="PANTHER" id="PTHR46797">
    <property type="entry name" value="HTH-TYPE TRANSCRIPTIONAL REGULATOR"/>
    <property type="match status" value="1"/>
</dbReference>
<dbReference type="EMBL" id="BAABKO010000002">
    <property type="protein sequence ID" value="GAA4771351.1"/>
    <property type="molecule type" value="Genomic_DNA"/>
</dbReference>
<feature type="region of interest" description="Disordered" evidence="2">
    <location>
        <begin position="65"/>
        <end position="87"/>
    </location>
</feature>